<comment type="caution">
    <text evidence="2">The sequence shown here is derived from an EMBL/GenBank/DDBJ whole genome shotgun (WGS) entry which is preliminary data.</text>
</comment>
<dbReference type="InterPro" id="IPR029903">
    <property type="entry name" value="RmlD-like-bd"/>
</dbReference>
<dbReference type="AlphaFoldDB" id="A0A418ANF7"/>
<accession>A0A418ANF7</accession>
<feature type="domain" description="RmlD-like substrate binding" evidence="1">
    <location>
        <begin position="28"/>
        <end position="131"/>
    </location>
</feature>
<proteinExistence type="predicted"/>
<organism evidence="2 3">
    <name type="scientific">Aphanomyces invadans</name>
    <dbReference type="NCBI Taxonomy" id="157072"/>
    <lineage>
        <taxon>Eukaryota</taxon>
        <taxon>Sar</taxon>
        <taxon>Stramenopiles</taxon>
        <taxon>Oomycota</taxon>
        <taxon>Saprolegniomycetes</taxon>
        <taxon>Saprolegniales</taxon>
        <taxon>Verrucalvaceae</taxon>
        <taxon>Aphanomyces</taxon>
    </lineage>
</organism>
<keyword evidence="3" id="KW-1185">Reference proteome</keyword>
<dbReference type="Proteomes" id="UP000285060">
    <property type="component" value="Unassembled WGS sequence"/>
</dbReference>
<dbReference type="SUPFAM" id="SSF51735">
    <property type="entry name" value="NAD(P)-binding Rossmann-fold domains"/>
    <property type="match status" value="1"/>
</dbReference>
<dbReference type="Pfam" id="PF04321">
    <property type="entry name" value="RmlD_sub_bind"/>
    <property type="match status" value="1"/>
</dbReference>
<evidence type="ECO:0000313" key="3">
    <source>
        <dbReference type="Proteomes" id="UP000285060"/>
    </source>
</evidence>
<sequence>MGKPDLMCMHDSDEHKAAFASDIVEYVQADLTRDSHVDRAFRVEAGPYDYVFNLAGETKCSQAESVYSSKSPYSLDATPFLVNLAKKALEVHVKMFVEVSTAYVYKSQTKAPATENAKLDPWTLQAKYKLQAHGVTNTPLSPFIDRELLCHNQLYVDGSKIEGTGFTYDYPHVRHGAVRETASPDASRQLRVDHVRAIVQDAINQRIFPPVLA</sequence>
<gene>
    <name evidence="2" type="ORF">DYB32_007639</name>
</gene>
<protein>
    <recommendedName>
        <fullName evidence="1">RmlD-like substrate binding domain-containing protein</fullName>
    </recommendedName>
</protein>
<dbReference type="EMBL" id="QUSY01001010">
    <property type="protein sequence ID" value="RHY26404.1"/>
    <property type="molecule type" value="Genomic_DNA"/>
</dbReference>
<dbReference type="Gene3D" id="3.40.50.720">
    <property type="entry name" value="NAD(P)-binding Rossmann-like Domain"/>
    <property type="match status" value="1"/>
</dbReference>
<evidence type="ECO:0000259" key="1">
    <source>
        <dbReference type="Pfam" id="PF04321"/>
    </source>
</evidence>
<evidence type="ECO:0000313" key="2">
    <source>
        <dbReference type="EMBL" id="RHY26404.1"/>
    </source>
</evidence>
<dbReference type="InterPro" id="IPR036291">
    <property type="entry name" value="NAD(P)-bd_dom_sf"/>
</dbReference>
<name>A0A418ANF7_9STRA</name>
<reference evidence="2 3" key="1">
    <citation type="submission" date="2018-08" db="EMBL/GenBank/DDBJ databases">
        <title>Aphanomyces genome sequencing and annotation.</title>
        <authorList>
            <person name="Minardi D."/>
            <person name="Oidtmann B."/>
            <person name="Van Der Giezen M."/>
            <person name="Studholme D.J."/>
        </authorList>
    </citation>
    <scope>NUCLEOTIDE SEQUENCE [LARGE SCALE GENOMIC DNA]</scope>
    <source>
        <strain evidence="2 3">NJM0002</strain>
    </source>
</reference>
<dbReference type="VEuPathDB" id="FungiDB:H310_12575"/>